<dbReference type="InterPro" id="IPR031619">
    <property type="entry name" value="Inj_translocase"/>
</dbReference>
<accession>A0AAV3M029</accession>
<protein>
    <recommendedName>
        <fullName evidence="4">Acyltransferase</fullName>
    </recommendedName>
</protein>
<evidence type="ECO:0000313" key="3">
    <source>
        <dbReference type="Proteomes" id="UP000022311"/>
    </source>
</evidence>
<proteinExistence type="predicted"/>
<feature type="region of interest" description="Disordered" evidence="1">
    <location>
        <begin position="455"/>
        <end position="493"/>
    </location>
</feature>
<evidence type="ECO:0000256" key="1">
    <source>
        <dbReference type="SAM" id="MobiDB-lite"/>
    </source>
</evidence>
<name>A0AAV3M029_9GAMM</name>
<evidence type="ECO:0008006" key="4">
    <source>
        <dbReference type="Google" id="ProtNLM"/>
    </source>
</evidence>
<dbReference type="Pfam" id="PF16928">
    <property type="entry name" value="Inj_translocase"/>
    <property type="match status" value="1"/>
</dbReference>
<feature type="compositionally biased region" description="Low complexity" evidence="1">
    <location>
        <begin position="456"/>
        <end position="478"/>
    </location>
</feature>
<comment type="caution">
    <text evidence="2">The sequence shown here is derived from an EMBL/GenBank/DDBJ whole genome shotgun (WGS) entry which is preliminary data.</text>
</comment>
<dbReference type="Proteomes" id="UP000022311">
    <property type="component" value="Unassembled WGS sequence"/>
</dbReference>
<dbReference type="EMBL" id="JALD01000088">
    <property type="protein sequence ID" value="EUD09024.1"/>
    <property type="molecule type" value="Genomic_DNA"/>
</dbReference>
<reference evidence="2 3" key="1">
    <citation type="submission" date="2014-01" db="EMBL/GenBank/DDBJ databases">
        <authorList>
            <person name="Durkin A.S."/>
            <person name="McCorrison J."/>
            <person name="Torralba M."/>
            <person name="Gillis M."/>
            <person name="Haft D.H."/>
            <person name="Methe B."/>
            <person name="Sutton G."/>
            <person name="Nelson K.E."/>
        </authorList>
    </citation>
    <scope>NUCLEOTIDE SEQUENCE [LARGE SCALE GENOMIC DNA]</scope>
    <source>
        <strain evidence="2 3">205/92</strain>
    </source>
</reference>
<dbReference type="RefSeq" id="WP_080684058.1">
    <property type="nucleotide sequence ID" value="NZ_JALD01000088.1"/>
</dbReference>
<dbReference type="AlphaFoldDB" id="A0AAV3M029"/>
<gene>
    <name evidence="2" type="ORF">HMPREF1563_3339</name>
</gene>
<organism evidence="2 3">
    <name type="scientific">Providencia alcalifaciens 205/92</name>
    <dbReference type="NCBI Taxonomy" id="1256988"/>
    <lineage>
        <taxon>Bacteria</taxon>
        <taxon>Pseudomonadati</taxon>
        <taxon>Pseudomonadota</taxon>
        <taxon>Gammaproteobacteria</taxon>
        <taxon>Enterobacterales</taxon>
        <taxon>Morganellaceae</taxon>
        <taxon>Providencia</taxon>
    </lineage>
</organism>
<evidence type="ECO:0000313" key="2">
    <source>
        <dbReference type="EMBL" id="EUD09024.1"/>
    </source>
</evidence>
<sequence length="504" mass="55169">MATWNQQGSGSFLGGIGLNNTNAPRASDANATLAMIRENNDLQRSGENNFGLQAMQGLAGLNDMYQQSKAQEREKEFQSQWGQAYANGDRNAMRQLMATYPDQAEKITGGMKGISDDIRESIGNVASGYRLAVASGKAEDFIRKNADEMRRLGIDPQYAYEQAQKDPNAAMGLADHIGMSALGMDKYYDVRDKMEGRVIERDKLTEDARQADMEHSRVIRGQDISRANALTSAYAPTSAMQNYSQYAQMLKTDPEGAKAFAQAAGIDSTSKKLMKVEKNDDGSVTKYYTDGSEEVGKLNQPISGDGINSISLPQAQKIIDKAPEGAKKAAGFALRLKDSIDSMNELSKTIDPKRIALINNALGDGTVANISLSPTEQQYMVNARDALYAILRPETGAAITLPEMQEYSKMYLPQPGDSKQATDTKMRKMQGQYNSLKGQSGRVYDALAVSSAANFQPPTQQPETTVQQQVQPKQPTQQYSEGMTATNPSTGQKMIFRGGKWQQM</sequence>
<feature type="compositionally biased region" description="Polar residues" evidence="1">
    <location>
        <begin position="479"/>
        <end position="492"/>
    </location>
</feature>